<accession>A0A6A4MZB1</accession>
<feature type="domain" description="STAS" evidence="8">
    <location>
        <begin position="573"/>
        <end position="696"/>
    </location>
</feature>
<comment type="similarity">
    <text evidence="2">Belongs to the SLC26A/SulP transporter (TC 2.A.53) family.</text>
</comment>
<dbReference type="OrthoDB" id="288203at2759"/>
<name>A0A6A4MZB1_LUPAL</name>
<feature type="transmembrane region" description="Helical" evidence="7">
    <location>
        <begin position="517"/>
        <end position="545"/>
    </location>
</feature>
<reference evidence="10" key="1">
    <citation type="journal article" date="2020" name="Nat. Commun.">
        <title>Genome sequence of the cluster root forming white lupin.</title>
        <authorList>
            <person name="Hufnagel B."/>
            <person name="Marques A."/>
            <person name="Soriano A."/>
            <person name="Marques L."/>
            <person name="Divol F."/>
            <person name="Doumas P."/>
            <person name="Sallet E."/>
            <person name="Mancinotti D."/>
            <person name="Carrere S."/>
            <person name="Marande W."/>
            <person name="Arribat S."/>
            <person name="Keller J."/>
            <person name="Huneau C."/>
            <person name="Blein T."/>
            <person name="Aime D."/>
            <person name="Laguerre M."/>
            <person name="Taylor J."/>
            <person name="Schubert V."/>
            <person name="Nelson M."/>
            <person name="Geu-Flores F."/>
            <person name="Crespi M."/>
            <person name="Gallardo-Guerrero K."/>
            <person name="Delaux P.-M."/>
            <person name="Salse J."/>
            <person name="Berges H."/>
            <person name="Guyot R."/>
            <person name="Gouzy J."/>
            <person name="Peret B."/>
        </authorList>
    </citation>
    <scope>NUCLEOTIDE SEQUENCE [LARGE SCALE GENOMIC DNA]</scope>
    <source>
        <strain evidence="10">cv. Amiga</strain>
    </source>
</reference>
<feature type="transmembrane region" description="Helical" evidence="7">
    <location>
        <begin position="222"/>
        <end position="246"/>
    </location>
</feature>
<organism evidence="9 10">
    <name type="scientific">Lupinus albus</name>
    <name type="common">White lupine</name>
    <name type="synonym">Lupinus termis</name>
    <dbReference type="NCBI Taxonomy" id="3870"/>
    <lineage>
        <taxon>Eukaryota</taxon>
        <taxon>Viridiplantae</taxon>
        <taxon>Streptophyta</taxon>
        <taxon>Embryophyta</taxon>
        <taxon>Tracheophyta</taxon>
        <taxon>Spermatophyta</taxon>
        <taxon>Magnoliopsida</taxon>
        <taxon>eudicotyledons</taxon>
        <taxon>Gunneridae</taxon>
        <taxon>Pentapetalae</taxon>
        <taxon>rosids</taxon>
        <taxon>fabids</taxon>
        <taxon>Fabales</taxon>
        <taxon>Fabaceae</taxon>
        <taxon>Papilionoideae</taxon>
        <taxon>50 kb inversion clade</taxon>
        <taxon>genistoids sensu lato</taxon>
        <taxon>core genistoids</taxon>
        <taxon>Genisteae</taxon>
        <taxon>Lupinus</taxon>
    </lineage>
</organism>
<evidence type="ECO:0000256" key="4">
    <source>
        <dbReference type="ARBA" id="ARBA00022692"/>
    </source>
</evidence>
<dbReference type="GO" id="GO:0008271">
    <property type="term" value="F:secondary active sulfate transmembrane transporter activity"/>
    <property type="evidence" value="ECO:0007669"/>
    <property type="project" value="InterPro"/>
</dbReference>
<evidence type="ECO:0000256" key="3">
    <source>
        <dbReference type="ARBA" id="ARBA00022448"/>
    </source>
</evidence>
<comment type="caution">
    <text evidence="9">The sequence shown here is derived from an EMBL/GenBank/DDBJ whole genome shotgun (WGS) entry which is preliminary data.</text>
</comment>
<protein>
    <submittedName>
        <fullName evidence="9">Putative SLC26A/SulP transporter</fullName>
    </submittedName>
</protein>
<dbReference type="SUPFAM" id="SSF52091">
    <property type="entry name" value="SpoIIaa-like"/>
    <property type="match status" value="1"/>
</dbReference>
<dbReference type="Gene3D" id="3.30.750.24">
    <property type="entry name" value="STAS domain"/>
    <property type="match status" value="1"/>
</dbReference>
<dbReference type="InterPro" id="IPR018045">
    <property type="entry name" value="S04_transporter_CS"/>
</dbReference>
<dbReference type="InterPro" id="IPR001902">
    <property type="entry name" value="SLC26A/SulP_fam"/>
</dbReference>
<dbReference type="InterPro" id="IPR011547">
    <property type="entry name" value="SLC26A/SulP_dom"/>
</dbReference>
<comment type="subcellular location">
    <subcellularLocation>
        <location evidence="1">Membrane</location>
        <topology evidence="1">Multi-pass membrane protein</topology>
    </subcellularLocation>
</comment>
<feature type="transmembrane region" description="Helical" evidence="7">
    <location>
        <begin position="303"/>
        <end position="319"/>
    </location>
</feature>
<dbReference type="AlphaFoldDB" id="A0A6A4MZB1"/>
<gene>
    <name evidence="9" type="ORF">Lalb_Chr22g0351231</name>
</gene>
<dbReference type="InterPro" id="IPR036513">
    <property type="entry name" value="STAS_dom_sf"/>
</dbReference>
<keyword evidence="4 7" id="KW-0812">Transmembrane</keyword>
<evidence type="ECO:0000256" key="2">
    <source>
        <dbReference type="ARBA" id="ARBA00008692"/>
    </source>
</evidence>
<proteinExistence type="inferred from homology"/>
<sequence>MNSNQCVMFLLDSIEFIPLSINWHPYFIFSSDKTKNQPSMGMNNNRVEHFDCHDQQQFQTIIKITQHQQQQELDIAMEIHKVELPPQRTTLHKLKQRLSEIFFPDDPFYRFKNQSCFMKFILGLQYIFPIFQWGPQYNFHLLRSDAISGLTIASLAIPQGISYAKLANLPPIVGLYSSFVPPLIYSLLGSSKHLGVGPVSIASLVMGSMLSETVSFTQDPILYLKLAFTATFFAGVFQASLGLLRLGFVIDFLSKATLVGFMAGAAVIVSLQQLKGLLGIVHFTTKMQIVPVLISVFKQRDEWSWQTIVMGFGFLAFLLTTRHISLRKPKLFWVSAAAPLTSVILSTILVFLLRNKTHKIAIIGNLPKGLNPPSSNMLYFNGPFLALAIKTGLVTGILSLTEGIAVGRTFAALKNYQVDGNKEMMAIGLMNIAGSCSSCYVTTGSFSRSAVNYNAGAQTTVSNIIMAAAVLVTLLFLMPLFHYTPNVVLAAIIITAVIGLIDYQAAFKLLKVDKLDFLACLCSFFGVLFISVPVGLGIAVAISVFKILLHVTRPNILVLGNIPGTQIFHNVNQYKEASRVPSFLILGVESPIYFANSTYLQERILRWVREEEERIKANNGSSLKCIILDMTAVTAIDTSGLDTLCELRKMLEKKLLKLVLANPVGNVMEKLHQSKNLDELGLKGIYLTVGEAVADISSSWKAQP</sequence>
<dbReference type="Pfam" id="PF01740">
    <property type="entry name" value="STAS"/>
    <property type="match status" value="1"/>
</dbReference>
<keyword evidence="10" id="KW-1185">Reference proteome</keyword>
<keyword evidence="6 7" id="KW-0472">Membrane</keyword>
<dbReference type="InterPro" id="IPR002645">
    <property type="entry name" value="STAS_dom"/>
</dbReference>
<feature type="transmembrane region" description="Helical" evidence="7">
    <location>
        <begin position="252"/>
        <end position="271"/>
    </location>
</feature>
<feature type="transmembrane region" description="Helical" evidence="7">
    <location>
        <begin position="378"/>
        <end position="400"/>
    </location>
</feature>
<dbReference type="NCBIfam" id="TIGR00815">
    <property type="entry name" value="sulP"/>
    <property type="match status" value="1"/>
</dbReference>
<dbReference type="Proteomes" id="UP000447434">
    <property type="component" value="Chromosome 22"/>
</dbReference>
<dbReference type="EMBL" id="WOCE01000022">
    <property type="protein sequence ID" value="KAE9588046.1"/>
    <property type="molecule type" value="Genomic_DNA"/>
</dbReference>
<dbReference type="GO" id="GO:0016020">
    <property type="term" value="C:membrane"/>
    <property type="evidence" value="ECO:0007669"/>
    <property type="project" value="UniProtKB-SubCell"/>
</dbReference>
<evidence type="ECO:0000256" key="7">
    <source>
        <dbReference type="SAM" id="Phobius"/>
    </source>
</evidence>
<keyword evidence="5 7" id="KW-1133">Transmembrane helix</keyword>
<evidence type="ECO:0000313" key="9">
    <source>
        <dbReference type="EMBL" id="KAE9588046.1"/>
    </source>
</evidence>
<dbReference type="PROSITE" id="PS50801">
    <property type="entry name" value="STAS"/>
    <property type="match status" value="1"/>
</dbReference>
<dbReference type="Pfam" id="PF00916">
    <property type="entry name" value="Sulfate_transp"/>
    <property type="match status" value="1"/>
</dbReference>
<feature type="transmembrane region" description="Helical" evidence="7">
    <location>
        <begin position="331"/>
        <end position="353"/>
    </location>
</feature>
<dbReference type="PROSITE" id="PS01130">
    <property type="entry name" value="SLC26A"/>
    <property type="match status" value="1"/>
</dbReference>
<keyword evidence="3" id="KW-0813">Transport</keyword>
<evidence type="ECO:0000313" key="10">
    <source>
        <dbReference type="Proteomes" id="UP000447434"/>
    </source>
</evidence>
<dbReference type="PANTHER" id="PTHR11814">
    <property type="entry name" value="SULFATE TRANSPORTER"/>
    <property type="match status" value="1"/>
</dbReference>
<evidence type="ECO:0000256" key="6">
    <source>
        <dbReference type="ARBA" id="ARBA00023136"/>
    </source>
</evidence>
<feature type="transmembrane region" description="Helical" evidence="7">
    <location>
        <begin position="487"/>
        <end position="505"/>
    </location>
</feature>
<dbReference type="FunFam" id="3.30.750.24:FF:000002">
    <property type="entry name" value="Sulfate transporter 31"/>
    <property type="match status" value="1"/>
</dbReference>
<evidence type="ECO:0000256" key="5">
    <source>
        <dbReference type="ARBA" id="ARBA00022989"/>
    </source>
</evidence>
<evidence type="ECO:0000256" key="1">
    <source>
        <dbReference type="ARBA" id="ARBA00004141"/>
    </source>
</evidence>
<feature type="transmembrane region" description="Helical" evidence="7">
    <location>
        <begin position="461"/>
        <end position="481"/>
    </location>
</feature>
<dbReference type="CDD" id="cd07042">
    <property type="entry name" value="STAS_SulP_like_sulfate_transporter"/>
    <property type="match status" value="1"/>
</dbReference>
<evidence type="ECO:0000259" key="8">
    <source>
        <dbReference type="PROSITE" id="PS50801"/>
    </source>
</evidence>